<dbReference type="GO" id="GO:0005783">
    <property type="term" value="C:endoplasmic reticulum"/>
    <property type="evidence" value="ECO:0007669"/>
    <property type="project" value="TreeGrafter"/>
</dbReference>
<dbReference type="Proteomes" id="UP000604046">
    <property type="component" value="Unassembled WGS sequence"/>
</dbReference>
<feature type="binding site" evidence="7">
    <location>
        <position position="411"/>
    </location>
    <ligand>
        <name>Ca(2+)</name>
        <dbReference type="ChEBI" id="CHEBI:29108"/>
    </ligand>
</feature>
<reference evidence="10" key="1">
    <citation type="submission" date="2021-02" db="EMBL/GenBank/DDBJ databases">
        <authorList>
            <person name="Dougan E. K."/>
            <person name="Rhodes N."/>
            <person name="Thang M."/>
            <person name="Chan C."/>
        </authorList>
    </citation>
    <scope>NUCLEOTIDE SEQUENCE</scope>
</reference>
<dbReference type="Pfam" id="PF01532">
    <property type="entry name" value="Glyco_hydro_47"/>
    <property type="match status" value="1"/>
</dbReference>
<feature type="active site" description="Proton donor" evidence="6">
    <location>
        <position position="43"/>
    </location>
</feature>
<keyword evidence="7" id="KW-0479">Metal-binding</keyword>
<dbReference type="EC" id="3.2.1.-" evidence="9"/>
<evidence type="ECO:0000256" key="9">
    <source>
        <dbReference type="RuleBase" id="RU361193"/>
    </source>
</evidence>
<name>A0A812SUB5_9DINO</name>
<comment type="cofactor">
    <cofactor evidence="1 7">
        <name>Ca(2+)</name>
        <dbReference type="ChEBI" id="CHEBI:29108"/>
    </cofactor>
</comment>
<dbReference type="GO" id="GO:0004571">
    <property type="term" value="F:mannosyl-oligosaccharide 1,2-alpha-mannosidase activity"/>
    <property type="evidence" value="ECO:0007669"/>
    <property type="project" value="InterPro"/>
</dbReference>
<evidence type="ECO:0000256" key="7">
    <source>
        <dbReference type="PIRSR" id="PIRSR601382-2"/>
    </source>
</evidence>
<dbReference type="InterPro" id="IPR012341">
    <property type="entry name" value="6hp_glycosidase-like_sf"/>
</dbReference>
<dbReference type="InterPro" id="IPR050749">
    <property type="entry name" value="Glycosyl_Hydrolase_47"/>
</dbReference>
<dbReference type="GO" id="GO:0005975">
    <property type="term" value="P:carbohydrate metabolic process"/>
    <property type="evidence" value="ECO:0007669"/>
    <property type="project" value="InterPro"/>
</dbReference>
<keyword evidence="11" id="KW-1185">Reference proteome</keyword>
<feature type="active site" description="Proton donor" evidence="6">
    <location>
        <position position="299"/>
    </location>
</feature>
<evidence type="ECO:0000256" key="8">
    <source>
        <dbReference type="PIRSR" id="PIRSR601382-3"/>
    </source>
</evidence>
<keyword evidence="7" id="KW-0106">Calcium</keyword>
<dbReference type="OrthoDB" id="8118055at2759"/>
<feature type="active site" evidence="6">
    <location>
        <position position="178"/>
    </location>
</feature>
<dbReference type="PANTHER" id="PTHR11742:SF6">
    <property type="entry name" value="MANNOSYL-OLIGOSACCHARIDE ALPHA-1,2-MANNOSIDASE IA-RELATED"/>
    <property type="match status" value="1"/>
</dbReference>
<dbReference type="SUPFAM" id="SSF48225">
    <property type="entry name" value="Seven-hairpin glycosidases"/>
    <property type="match status" value="1"/>
</dbReference>
<evidence type="ECO:0000313" key="11">
    <source>
        <dbReference type="Proteomes" id="UP000604046"/>
    </source>
</evidence>
<organism evidence="10 11">
    <name type="scientific">Symbiodinium natans</name>
    <dbReference type="NCBI Taxonomy" id="878477"/>
    <lineage>
        <taxon>Eukaryota</taxon>
        <taxon>Sar</taxon>
        <taxon>Alveolata</taxon>
        <taxon>Dinophyceae</taxon>
        <taxon>Suessiales</taxon>
        <taxon>Symbiodiniaceae</taxon>
        <taxon>Symbiodinium</taxon>
    </lineage>
</organism>
<evidence type="ECO:0000256" key="4">
    <source>
        <dbReference type="ARBA" id="ARBA00022801"/>
    </source>
</evidence>
<evidence type="ECO:0000256" key="6">
    <source>
        <dbReference type="PIRSR" id="PIRSR601382-1"/>
    </source>
</evidence>
<dbReference type="InterPro" id="IPR036026">
    <property type="entry name" value="Seven-hairpin_glycosidases"/>
</dbReference>
<keyword evidence="4 9" id="KW-0378">Hydrolase</keyword>
<feature type="disulfide bond" evidence="8">
    <location>
        <begin position="247"/>
        <end position="285"/>
    </location>
</feature>
<dbReference type="PANTHER" id="PTHR11742">
    <property type="entry name" value="MANNOSYL-OLIGOSACCHARIDE ALPHA-1,2-MANNOSIDASE-RELATED"/>
    <property type="match status" value="1"/>
</dbReference>
<dbReference type="EMBL" id="CAJNDS010002475">
    <property type="protein sequence ID" value="CAE7490878.1"/>
    <property type="molecule type" value="Genomic_DNA"/>
</dbReference>
<dbReference type="GO" id="GO:0000139">
    <property type="term" value="C:Golgi membrane"/>
    <property type="evidence" value="ECO:0007669"/>
    <property type="project" value="TreeGrafter"/>
</dbReference>
<sequence length="415" mass="46571">MTIIDSLTTLWLMGLRREFDEGLAFVERDLDFDTADREISVFEVVIRALGGLLGAHSLSGRQIFLERAVELAERILPALNTSSGLPLPRWNLARGQGKGTYDPRKEPTILAEAGSFQLEFRYLSAVTGDLRYSKAAERASQAIRDAGANGLVPVHLTPAEAGTPQLMPDRLAMGALADSYYEYLLKQWLQSPEETQHRDAWLAVMDALPSLVVPDPRSEGHEGNVKLQLTEKDSQGGRIWKMDHLSCFVPGMIALGLRSMPEDELLKNGRNDTWHRMATGLTSTCAHLWMDTQSGLAPEWVFFDKQGSGKKTVPRGAQHSYLRPETAESLFYLYRMTGHARYRKWGKKLFRSIVENSKVDGGYGSVQDVTVLPTKKMDEMQSFVMAETFKYLYLLFSPAEVFDLDRYILNTEAGP</sequence>
<dbReference type="PRINTS" id="PR00747">
    <property type="entry name" value="GLYHDRLASE47"/>
</dbReference>
<evidence type="ECO:0000256" key="1">
    <source>
        <dbReference type="ARBA" id="ARBA00001913"/>
    </source>
</evidence>
<comment type="similarity">
    <text evidence="3 9">Belongs to the glycosyl hydrolase 47 family.</text>
</comment>
<dbReference type="AlphaFoldDB" id="A0A812SUB5"/>
<keyword evidence="5 8" id="KW-1015">Disulfide bond</keyword>
<feature type="active site" evidence="6">
    <location>
        <position position="325"/>
    </location>
</feature>
<proteinExistence type="inferred from homology"/>
<evidence type="ECO:0000256" key="2">
    <source>
        <dbReference type="ARBA" id="ARBA00004922"/>
    </source>
</evidence>
<dbReference type="InterPro" id="IPR001382">
    <property type="entry name" value="Glyco_hydro_47"/>
</dbReference>
<dbReference type="Gene3D" id="1.50.10.10">
    <property type="match status" value="1"/>
</dbReference>
<gene>
    <name evidence="10" type="primary">MNS1</name>
    <name evidence="10" type="ORF">SNAT2548_LOCUS27524</name>
</gene>
<dbReference type="GO" id="GO:0005509">
    <property type="term" value="F:calcium ion binding"/>
    <property type="evidence" value="ECO:0007669"/>
    <property type="project" value="InterPro"/>
</dbReference>
<accession>A0A812SUB5</accession>
<evidence type="ECO:0000313" key="10">
    <source>
        <dbReference type="EMBL" id="CAE7490878.1"/>
    </source>
</evidence>
<comment type="pathway">
    <text evidence="2">Protein modification; protein glycosylation.</text>
</comment>
<comment type="caution">
    <text evidence="10">The sequence shown here is derived from an EMBL/GenBank/DDBJ whole genome shotgun (WGS) entry which is preliminary data.</text>
</comment>
<evidence type="ECO:0000256" key="5">
    <source>
        <dbReference type="ARBA" id="ARBA00023157"/>
    </source>
</evidence>
<protein>
    <recommendedName>
        <fullName evidence="9">alpha-1,2-Mannosidase</fullName>
        <ecNumber evidence="9">3.2.1.-</ecNumber>
    </recommendedName>
</protein>
<evidence type="ECO:0000256" key="3">
    <source>
        <dbReference type="ARBA" id="ARBA00007658"/>
    </source>
</evidence>
<keyword evidence="9" id="KW-0326">Glycosidase</keyword>